<dbReference type="PANTHER" id="PTHR36455:SF1">
    <property type="entry name" value="BLR8292 PROTEIN"/>
    <property type="match status" value="1"/>
</dbReference>
<name>A0A5X0ZEI6_SALEB</name>
<gene>
    <name evidence="1" type="ORF">D6S17_25725</name>
</gene>
<sequence length="118" mass="14196">MKMFLDIPQVYLHRLPVDFRKSINGLALLVEQQMALSPFSGALFVFCNRRRDKIKVLYWDSTGFCLWYKRLEQQRFRWPTRMEGDTLILDEQQWHWLLEGIDITKMKRHTPLSYTSVG</sequence>
<organism evidence="1">
    <name type="scientific">Salmonella enterica subsp. enterica serovar Java</name>
    <dbReference type="NCBI Taxonomy" id="224729"/>
    <lineage>
        <taxon>Bacteria</taxon>
        <taxon>Pseudomonadati</taxon>
        <taxon>Pseudomonadota</taxon>
        <taxon>Gammaproteobacteria</taxon>
        <taxon>Enterobacterales</taxon>
        <taxon>Enterobacteriaceae</taxon>
        <taxon>Salmonella</taxon>
    </lineage>
</organism>
<protein>
    <submittedName>
        <fullName evidence="1">Transposase</fullName>
    </submittedName>
</protein>
<dbReference type="Pfam" id="PF05717">
    <property type="entry name" value="TnpB_IS66"/>
    <property type="match status" value="1"/>
</dbReference>
<dbReference type="NCBIfam" id="NF033819">
    <property type="entry name" value="IS66_TnpB"/>
    <property type="match status" value="1"/>
</dbReference>
<dbReference type="EMBL" id="AAHPHN010000072">
    <property type="protein sequence ID" value="EBY8644884.1"/>
    <property type="molecule type" value="Genomic_DNA"/>
</dbReference>
<reference evidence="1" key="1">
    <citation type="submission" date="2018-09" db="EMBL/GenBank/DDBJ databases">
        <authorList>
            <person name="Ashton P.M."/>
            <person name="Dallman T."/>
            <person name="Nair S."/>
            <person name="De Pinna E."/>
            <person name="Peters T."/>
            <person name="Grant K."/>
        </authorList>
    </citation>
    <scope>NUCLEOTIDE SEQUENCE</scope>
    <source>
        <strain evidence="1">140692</strain>
    </source>
</reference>
<dbReference type="PANTHER" id="PTHR36455">
    <property type="match status" value="1"/>
</dbReference>
<accession>A0A5X0ZEI6</accession>
<evidence type="ECO:0000313" key="1">
    <source>
        <dbReference type="EMBL" id="EBY8644884.1"/>
    </source>
</evidence>
<proteinExistence type="predicted"/>
<comment type="caution">
    <text evidence="1">The sequence shown here is derived from an EMBL/GenBank/DDBJ whole genome shotgun (WGS) entry which is preliminary data.</text>
</comment>
<dbReference type="AlphaFoldDB" id="A0A5X0ZEI6"/>
<dbReference type="InterPro" id="IPR008878">
    <property type="entry name" value="Transposase_IS66_Orf2"/>
</dbReference>